<keyword evidence="4" id="KW-1185">Reference proteome</keyword>
<name>A0ABY7GCD2_MYAAR</name>
<protein>
    <submittedName>
        <fullName evidence="3">Uncharacterized protein</fullName>
    </submittedName>
</protein>
<evidence type="ECO:0000313" key="3">
    <source>
        <dbReference type="EMBL" id="WAR31174.1"/>
    </source>
</evidence>
<feature type="compositionally biased region" description="Basic and acidic residues" evidence="1">
    <location>
        <begin position="151"/>
        <end position="165"/>
    </location>
</feature>
<keyword evidence="2" id="KW-0732">Signal</keyword>
<gene>
    <name evidence="3" type="ORF">MAR_033716</name>
</gene>
<evidence type="ECO:0000313" key="4">
    <source>
        <dbReference type="Proteomes" id="UP001164746"/>
    </source>
</evidence>
<feature type="region of interest" description="Disordered" evidence="1">
    <location>
        <begin position="146"/>
        <end position="165"/>
    </location>
</feature>
<evidence type="ECO:0000256" key="2">
    <source>
        <dbReference type="SAM" id="SignalP"/>
    </source>
</evidence>
<dbReference type="Proteomes" id="UP001164746">
    <property type="component" value="Chromosome 17"/>
</dbReference>
<proteinExistence type="predicted"/>
<sequence>MEMLFVRVLTLFVMSVFLTKTEQALNCSLPDYPYASYYVNGKAFIAVRTVLHKDKVSVVCENGTKPCRFNKESGRRFFLLENELDGEVAHEETVNVVCDRNFDQMGNAEDSNSEIQCLKGRFNKMYHCVERCAIPDILNANIKRSNGANTDKLKDGENHDAQKYK</sequence>
<feature type="signal peptide" evidence="2">
    <location>
        <begin position="1"/>
        <end position="24"/>
    </location>
</feature>
<evidence type="ECO:0000256" key="1">
    <source>
        <dbReference type="SAM" id="MobiDB-lite"/>
    </source>
</evidence>
<accession>A0ABY7GCD2</accession>
<feature type="chain" id="PRO_5047273424" evidence="2">
    <location>
        <begin position="25"/>
        <end position="165"/>
    </location>
</feature>
<dbReference type="EMBL" id="CP111028">
    <property type="protein sequence ID" value="WAR31174.1"/>
    <property type="molecule type" value="Genomic_DNA"/>
</dbReference>
<reference evidence="3" key="1">
    <citation type="submission" date="2022-11" db="EMBL/GenBank/DDBJ databases">
        <title>Centuries of genome instability and evolution in soft-shell clam transmissible cancer (bioRxiv).</title>
        <authorList>
            <person name="Hart S.F.M."/>
            <person name="Yonemitsu M.A."/>
            <person name="Giersch R.M."/>
            <person name="Beal B.F."/>
            <person name="Arriagada G."/>
            <person name="Davis B.W."/>
            <person name="Ostrander E.A."/>
            <person name="Goff S.P."/>
            <person name="Metzger M.J."/>
        </authorList>
    </citation>
    <scope>NUCLEOTIDE SEQUENCE</scope>
    <source>
        <strain evidence="3">MELC-2E11</strain>
        <tissue evidence="3">Siphon/mantle</tissue>
    </source>
</reference>
<organism evidence="3 4">
    <name type="scientific">Mya arenaria</name>
    <name type="common">Soft-shell clam</name>
    <dbReference type="NCBI Taxonomy" id="6604"/>
    <lineage>
        <taxon>Eukaryota</taxon>
        <taxon>Metazoa</taxon>
        <taxon>Spiralia</taxon>
        <taxon>Lophotrochozoa</taxon>
        <taxon>Mollusca</taxon>
        <taxon>Bivalvia</taxon>
        <taxon>Autobranchia</taxon>
        <taxon>Heteroconchia</taxon>
        <taxon>Euheterodonta</taxon>
        <taxon>Imparidentia</taxon>
        <taxon>Neoheterodontei</taxon>
        <taxon>Myida</taxon>
        <taxon>Myoidea</taxon>
        <taxon>Myidae</taxon>
        <taxon>Mya</taxon>
    </lineage>
</organism>